<reference evidence="1 2" key="1">
    <citation type="submission" date="2021-06" db="EMBL/GenBank/DDBJ databases">
        <authorList>
            <person name="Palmer J.M."/>
        </authorList>
    </citation>
    <scope>NUCLEOTIDE SEQUENCE [LARGE SCALE GENOMIC DNA]</scope>
    <source>
        <strain evidence="1 2">AS_MEX2019</strain>
        <tissue evidence="1">Muscle</tissue>
    </source>
</reference>
<dbReference type="EMBL" id="JAHRIP010057659">
    <property type="protein sequence ID" value="MEQ2303421.1"/>
    <property type="molecule type" value="Genomic_DNA"/>
</dbReference>
<comment type="caution">
    <text evidence="1">The sequence shown here is derived from an EMBL/GenBank/DDBJ whole genome shotgun (WGS) entry which is preliminary data.</text>
</comment>
<gene>
    <name evidence="1" type="ORF">AMECASPLE_016758</name>
</gene>
<evidence type="ECO:0000313" key="1">
    <source>
        <dbReference type="EMBL" id="MEQ2303421.1"/>
    </source>
</evidence>
<dbReference type="Proteomes" id="UP001469553">
    <property type="component" value="Unassembled WGS sequence"/>
</dbReference>
<protein>
    <submittedName>
        <fullName evidence="1">Uncharacterized protein</fullName>
    </submittedName>
</protein>
<sequence length="137" mass="15578">MSFAQLNLIGKKTEQKNTKTTFSVNLSKHTFIFTAPHELTATHNHTQPLFHGKQEQPTFDLYHLASLENTEPGIDQHSTCPDTQHCPTSHYHPTPPPYWPHSPCTPHISSYLMPASQLLHCRSINITALTLSLEHRF</sequence>
<accession>A0ABV0ZCY5</accession>
<proteinExistence type="predicted"/>
<evidence type="ECO:0000313" key="2">
    <source>
        <dbReference type="Proteomes" id="UP001469553"/>
    </source>
</evidence>
<name>A0ABV0ZCY5_9TELE</name>
<keyword evidence="2" id="KW-1185">Reference proteome</keyword>
<organism evidence="1 2">
    <name type="scientific">Ameca splendens</name>
    <dbReference type="NCBI Taxonomy" id="208324"/>
    <lineage>
        <taxon>Eukaryota</taxon>
        <taxon>Metazoa</taxon>
        <taxon>Chordata</taxon>
        <taxon>Craniata</taxon>
        <taxon>Vertebrata</taxon>
        <taxon>Euteleostomi</taxon>
        <taxon>Actinopterygii</taxon>
        <taxon>Neopterygii</taxon>
        <taxon>Teleostei</taxon>
        <taxon>Neoteleostei</taxon>
        <taxon>Acanthomorphata</taxon>
        <taxon>Ovalentaria</taxon>
        <taxon>Atherinomorphae</taxon>
        <taxon>Cyprinodontiformes</taxon>
        <taxon>Goodeidae</taxon>
        <taxon>Ameca</taxon>
    </lineage>
</organism>